<gene>
    <name evidence="2" type="ORF">SAMN04488025_11269</name>
</gene>
<dbReference type="Gene3D" id="3.10.180.10">
    <property type="entry name" value="2,3-Dihydroxybiphenyl 1,2-Dioxygenase, domain 1"/>
    <property type="match status" value="1"/>
</dbReference>
<proteinExistence type="predicted"/>
<dbReference type="AlphaFoldDB" id="A0A1I2NJU4"/>
<organism evidence="2 3">
    <name type="scientific">Planifilum fulgidum</name>
    <dbReference type="NCBI Taxonomy" id="201973"/>
    <lineage>
        <taxon>Bacteria</taxon>
        <taxon>Bacillati</taxon>
        <taxon>Bacillota</taxon>
        <taxon>Bacilli</taxon>
        <taxon>Bacillales</taxon>
        <taxon>Thermoactinomycetaceae</taxon>
        <taxon>Planifilum</taxon>
    </lineage>
</organism>
<dbReference type="OrthoDB" id="9813630at2"/>
<reference evidence="2 3" key="1">
    <citation type="submission" date="2016-10" db="EMBL/GenBank/DDBJ databases">
        <authorList>
            <person name="de Groot N.N."/>
        </authorList>
    </citation>
    <scope>NUCLEOTIDE SEQUENCE [LARGE SCALE GENOMIC DNA]</scope>
    <source>
        <strain evidence="2 3">DSM 44945</strain>
    </source>
</reference>
<dbReference type="Proteomes" id="UP000198661">
    <property type="component" value="Unassembled WGS sequence"/>
</dbReference>
<protein>
    <submittedName>
        <fullName evidence="2">Catechol 2,3-dioxygenase</fullName>
    </submittedName>
</protein>
<dbReference type="SUPFAM" id="SSF54593">
    <property type="entry name" value="Glyoxalase/Bleomycin resistance protein/Dihydroxybiphenyl dioxygenase"/>
    <property type="match status" value="1"/>
</dbReference>
<dbReference type="EMBL" id="FOOK01000012">
    <property type="protein sequence ID" value="SFG01967.1"/>
    <property type="molecule type" value="Genomic_DNA"/>
</dbReference>
<dbReference type="PROSITE" id="PS51819">
    <property type="entry name" value="VOC"/>
    <property type="match status" value="1"/>
</dbReference>
<dbReference type="InterPro" id="IPR029068">
    <property type="entry name" value="Glyas_Bleomycin-R_OHBP_Dase"/>
</dbReference>
<dbReference type="PANTHER" id="PTHR39175">
    <property type="entry name" value="FAMILY PROTEIN, PUTATIVE (AFU_ORTHOLOGUE AFUA_3G15060)-RELATED"/>
    <property type="match status" value="1"/>
</dbReference>
<dbReference type="PANTHER" id="PTHR39175:SF1">
    <property type="entry name" value="FAMILY PROTEIN, PUTATIVE (AFU_ORTHOLOGUE AFUA_3G15060)-RELATED"/>
    <property type="match status" value="1"/>
</dbReference>
<keyword evidence="3" id="KW-1185">Reference proteome</keyword>
<evidence type="ECO:0000313" key="2">
    <source>
        <dbReference type="EMBL" id="SFG01967.1"/>
    </source>
</evidence>
<keyword evidence="2" id="KW-0223">Dioxygenase</keyword>
<dbReference type="InterPro" id="IPR037523">
    <property type="entry name" value="VOC_core"/>
</dbReference>
<dbReference type="InterPro" id="IPR004360">
    <property type="entry name" value="Glyas_Fos-R_dOase_dom"/>
</dbReference>
<evidence type="ECO:0000313" key="3">
    <source>
        <dbReference type="Proteomes" id="UP000198661"/>
    </source>
</evidence>
<sequence>MAFKFTGIDHVQLAAPKGSEEEARRFFGEILGMEEIPKPDNLAKRGGVWFRCGMHELHIGIQEDFAPAKKAHPAFHVDNLEALRQHLAAKGVPIVEDEPLEGALRFYVHDPFGNRIEFLQRLNGS</sequence>
<keyword evidence="2" id="KW-0560">Oxidoreductase</keyword>
<dbReference type="GO" id="GO:0051213">
    <property type="term" value="F:dioxygenase activity"/>
    <property type="evidence" value="ECO:0007669"/>
    <property type="project" value="UniProtKB-KW"/>
</dbReference>
<dbReference type="Pfam" id="PF00903">
    <property type="entry name" value="Glyoxalase"/>
    <property type="match status" value="1"/>
</dbReference>
<dbReference type="STRING" id="201973.SAMN04488025_11269"/>
<accession>A0A1I2NJU4</accession>
<name>A0A1I2NJU4_9BACL</name>
<dbReference type="RefSeq" id="WP_092037926.1">
    <property type="nucleotide sequence ID" value="NZ_FOOK01000012.1"/>
</dbReference>
<feature type="domain" description="VOC" evidence="1">
    <location>
        <begin position="7"/>
        <end position="121"/>
    </location>
</feature>
<evidence type="ECO:0000259" key="1">
    <source>
        <dbReference type="PROSITE" id="PS51819"/>
    </source>
</evidence>